<evidence type="ECO:0000313" key="15">
    <source>
        <dbReference type="Proteomes" id="UP000074108"/>
    </source>
</evidence>
<dbReference type="Proteomes" id="UP000074108">
    <property type="component" value="Unassembled WGS sequence"/>
</dbReference>
<dbReference type="PANTHER" id="PTHR22912:SF217">
    <property type="entry name" value="DIHYDROLIPOYL DEHYDROGENASE"/>
    <property type="match status" value="1"/>
</dbReference>
<accession>A0A147KAV3</accession>
<dbReference type="OrthoDB" id="9800167at2"/>
<dbReference type="PROSITE" id="PS00076">
    <property type="entry name" value="PYRIDINE_REDOX_1"/>
    <property type="match status" value="1"/>
</dbReference>
<dbReference type="PATRIC" id="fig|1150625.3.peg.808"/>
<dbReference type="Gene3D" id="3.50.50.60">
    <property type="entry name" value="FAD/NAD(P)-binding domain"/>
    <property type="match status" value="2"/>
</dbReference>
<keyword evidence="15" id="KW-1185">Reference proteome</keyword>
<evidence type="ECO:0000256" key="6">
    <source>
        <dbReference type="ARBA" id="ARBA00023157"/>
    </source>
</evidence>
<evidence type="ECO:0000256" key="2">
    <source>
        <dbReference type="ARBA" id="ARBA00022630"/>
    </source>
</evidence>
<evidence type="ECO:0000256" key="10">
    <source>
        <dbReference type="PIRSR" id="PIRSR000350-4"/>
    </source>
</evidence>
<keyword evidence="5 9" id="KW-0520">NAD</keyword>
<evidence type="ECO:0000256" key="5">
    <source>
        <dbReference type="ARBA" id="ARBA00023027"/>
    </source>
</evidence>
<gene>
    <name evidence="14" type="ORF">Q75_03865</name>
</gene>
<evidence type="ECO:0000256" key="8">
    <source>
        <dbReference type="PIRSR" id="PIRSR000350-2"/>
    </source>
</evidence>
<dbReference type="Gene3D" id="3.30.390.30">
    <property type="match status" value="1"/>
</dbReference>
<sequence length="473" mass="51916">MVVGEMVDQKEIVVVGGGPGGYHAAIRAAQLGKQVTIIEKGAVGGVCLHEGCIPSKALAHLAHQKAKLENNRQLGLIVPNIEVDLTIFKKYKISLIQQLNDGIEALLSGNGVEVIKGTATFVSSNRIGIERDDSYHLVEFNQCIIATGGKLSIPHSFKGRGILSSKELYQLEEVPEKLLIYGNDTKAIESAFSFNSLGTDVTIIMNKSPLLDSSLNKELIRTMKKRKISCHQGYDLLEMSDTSEGVHVTFQSEVKGLLTVQNTPVYLSEEVVPNLEELGVERIGIETSMNGFIKVNEVCETSIPFIYAIGDVTGERYATKAIRQGKVAAEHACQEKPEYDDRYHPTVIYSIPPIVSVGLTEEEASQEYIYESSLYPLRSNGTTALQNEREGFIKMIAEKDTGFLIGIHMMGEGVVELSSAAIIGLEMAARKEDFTFPFYPHPSMNEALIEAVEALDGKAIHMRPKTKLKISNQ</sequence>
<evidence type="ECO:0000256" key="9">
    <source>
        <dbReference type="PIRSR" id="PIRSR000350-3"/>
    </source>
</evidence>
<dbReference type="PIRSF" id="PIRSF000350">
    <property type="entry name" value="Mercury_reductase_MerA"/>
    <property type="match status" value="1"/>
</dbReference>
<feature type="binding site" evidence="9">
    <location>
        <position position="311"/>
    </location>
    <ligand>
        <name>FAD</name>
        <dbReference type="ChEBI" id="CHEBI:57692"/>
    </ligand>
</feature>
<dbReference type="PANTHER" id="PTHR22912">
    <property type="entry name" value="DISULFIDE OXIDOREDUCTASE"/>
    <property type="match status" value="1"/>
</dbReference>
<dbReference type="SUPFAM" id="SSF51905">
    <property type="entry name" value="FAD/NAD(P)-binding domain"/>
    <property type="match status" value="2"/>
</dbReference>
<feature type="binding site" evidence="9">
    <location>
        <position position="56"/>
    </location>
    <ligand>
        <name>FAD</name>
        <dbReference type="ChEBI" id="CHEBI:57692"/>
    </ligand>
</feature>
<dbReference type="InterPro" id="IPR004099">
    <property type="entry name" value="Pyr_nucl-diS_OxRdtase_dimer"/>
</dbReference>
<feature type="domain" description="FAD/NAD(P)-binding" evidence="13">
    <location>
        <begin position="11"/>
        <end position="325"/>
    </location>
</feature>
<evidence type="ECO:0000313" key="14">
    <source>
        <dbReference type="EMBL" id="KUP07902.1"/>
    </source>
</evidence>
<dbReference type="InterPro" id="IPR023753">
    <property type="entry name" value="FAD/NAD-binding_dom"/>
</dbReference>
<dbReference type="InterPro" id="IPR012999">
    <property type="entry name" value="Pyr_OxRdtase_I_AS"/>
</dbReference>
<keyword evidence="3 9" id="KW-0274">FAD</keyword>
<dbReference type="InterPro" id="IPR050151">
    <property type="entry name" value="Class-I_Pyr_Nuc-Dis_Oxidored"/>
</dbReference>
<evidence type="ECO:0000259" key="13">
    <source>
        <dbReference type="Pfam" id="PF07992"/>
    </source>
</evidence>
<dbReference type="InterPro" id="IPR036188">
    <property type="entry name" value="FAD/NAD-bd_sf"/>
</dbReference>
<name>A0A147KAV3_9BACI</name>
<dbReference type="GO" id="GO:0050660">
    <property type="term" value="F:flavin adenine dinucleotide binding"/>
    <property type="evidence" value="ECO:0007669"/>
    <property type="project" value="TreeGrafter"/>
</dbReference>
<evidence type="ECO:0008006" key="16">
    <source>
        <dbReference type="Google" id="ProtNLM"/>
    </source>
</evidence>
<dbReference type="Pfam" id="PF07992">
    <property type="entry name" value="Pyr_redox_2"/>
    <property type="match status" value="1"/>
</dbReference>
<dbReference type="STRING" id="1150625.Q75_03865"/>
<evidence type="ECO:0000256" key="1">
    <source>
        <dbReference type="ARBA" id="ARBA00007532"/>
    </source>
</evidence>
<evidence type="ECO:0000256" key="11">
    <source>
        <dbReference type="RuleBase" id="RU003691"/>
    </source>
</evidence>
<comment type="caution">
    <text evidence="14">The sequence shown here is derived from an EMBL/GenBank/DDBJ whole genome shotgun (WGS) entry which is preliminary data.</text>
</comment>
<dbReference type="PRINTS" id="PR00411">
    <property type="entry name" value="PNDRDTASEI"/>
</dbReference>
<evidence type="ECO:0000259" key="12">
    <source>
        <dbReference type="Pfam" id="PF02852"/>
    </source>
</evidence>
<comment type="cofactor">
    <cofactor evidence="9">
        <name>FAD</name>
        <dbReference type="ChEBI" id="CHEBI:57692"/>
    </cofactor>
    <text evidence="9">Binds 1 FAD per subunit.</text>
</comment>
<organism evidence="14 15">
    <name type="scientific">Bacillus coahuilensis p1.1.43</name>
    <dbReference type="NCBI Taxonomy" id="1150625"/>
    <lineage>
        <taxon>Bacteria</taxon>
        <taxon>Bacillati</taxon>
        <taxon>Bacillota</taxon>
        <taxon>Bacilli</taxon>
        <taxon>Bacillales</taxon>
        <taxon>Bacillaceae</taxon>
        <taxon>Bacillus</taxon>
    </lineage>
</organism>
<protein>
    <recommendedName>
        <fullName evidence="16">Dihydrolipoyl dehydrogenase</fullName>
    </recommendedName>
</protein>
<dbReference type="GO" id="GO:0006103">
    <property type="term" value="P:2-oxoglutarate metabolic process"/>
    <property type="evidence" value="ECO:0007669"/>
    <property type="project" value="TreeGrafter"/>
</dbReference>
<reference evidence="14 15" key="1">
    <citation type="journal article" date="2016" name="Front. Microbiol.">
        <title>Microevolution Analysis of Bacillus coahuilensis Unveils Differences in Phosphorus Acquisition Strategies and Their Regulation.</title>
        <authorList>
            <person name="Gomez-Lunar Z."/>
            <person name="Hernandez-Gonzalez I."/>
            <person name="Rodriguez-Torres M.D."/>
            <person name="Souza V."/>
            <person name="Olmedo-Alvarez G."/>
        </authorList>
    </citation>
    <scope>NUCLEOTIDE SEQUENCE [LARGE SCALE GENOMIC DNA]</scope>
    <source>
        <strain evidence="15">p1.1.43</strain>
    </source>
</reference>
<dbReference type="InterPro" id="IPR001100">
    <property type="entry name" value="Pyr_nuc-diS_OxRdtase"/>
</dbReference>
<evidence type="ECO:0000256" key="7">
    <source>
        <dbReference type="ARBA" id="ARBA00023284"/>
    </source>
</evidence>
<comment type="similarity">
    <text evidence="1 11">Belongs to the class-I pyridine nucleotide-disulfide oxidoreductase family.</text>
</comment>
<keyword evidence="4 11" id="KW-0560">Oxidoreductase</keyword>
<keyword evidence="6" id="KW-1015">Disulfide bond</keyword>
<feature type="disulfide bond" description="Redox-active" evidence="10">
    <location>
        <begin position="47"/>
        <end position="52"/>
    </location>
</feature>
<keyword evidence="9" id="KW-0547">Nucleotide-binding</keyword>
<feature type="active site" description="Proton acceptor" evidence="8">
    <location>
        <position position="441"/>
    </location>
</feature>
<keyword evidence="2 11" id="KW-0285">Flavoprotein</keyword>
<dbReference type="AlphaFoldDB" id="A0A147KAV3"/>
<dbReference type="Pfam" id="PF02852">
    <property type="entry name" value="Pyr_redox_dim"/>
    <property type="match status" value="1"/>
</dbReference>
<proteinExistence type="inferred from homology"/>
<evidence type="ECO:0000256" key="3">
    <source>
        <dbReference type="ARBA" id="ARBA00022827"/>
    </source>
</evidence>
<dbReference type="InterPro" id="IPR016156">
    <property type="entry name" value="FAD/NAD-linked_Rdtase_dimer_sf"/>
</dbReference>
<dbReference type="EMBL" id="LDYG01000019">
    <property type="protein sequence ID" value="KUP07902.1"/>
    <property type="molecule type" value="Genomic_DNA"/>
</dbReference>
<keyword evidence="7 11" id="KW-0676">Redox-active center</keyword>
<feature type="domain" description="Pyridine nucleotide-disulphide oxidoreductase dimerisation" evidence="12">
    <location>
        <begin position="345"/>
        <end position="451"/>
    </location>
</feature>
<dbReference type="PRINTS" id="PR00368">
    <property type="entry name" value="FADPNR"/>
</dbReference>
<evidence type="ECO:0000256" key="4">
    <source>
        <dbReference type="ARBA" id="ARBA00023002"/>
    </source>
</evidence>
<feature type="binding site" evidence="9">
    <location>
        <begin position="182"/>
        <end position="189"/>
    </location>
    <ligand>
        <name>NAD(+)</name>
        <dbReference type="ChEBI" id="CHEBI:57540"/>
    </ligand>
</feature>
<dbReference type="SUPFAM" id="SSF55424">
    <property type="entry name" value="FAD/NAD-linked reductases, dimerisation (C-terminal) domain"/>
    <property type="match status" value="1"/>
</dbReference>
<dbReference type="GO" id="GO:0004148">
    <property type="term" value="F:dihydrolipoyl dehydrogenase (NADH) activity"/>
    <property type="evidence" value="ECO:0007669"/>
    <property type="project" value="TreeGrafter"/>
</dbReference>
<dbReference type="RefSeq" id="WP_059350449.1">
    <property type="nucleotide sequence ID" value="NZ_LDYG01000019.1"/>
</dbReference>